<dbReference type="GO" id="GO:0008657">
    <property type="term" value="F:DNA topoisomerase type II (double strand cut, ATP-hydrolyzing) inhibitor activity"/>
    <property type="evidence" value="ECO:0007669"/>
    <property type="project" value="UniProtKB-UniRule"/>
</dbReference>
<comment type="function">
    <text evidence="3">Inhibits all the catalytic activities of DNA gyrase by preventing its interaction with DNA. Acts by binding directly to the C-terminal domain of GyrB, which probably disrupts DNA binding by the gyrase.</text>
</comment>
<dbReference type="OrthoDB" id="9809663at2"/>
<evidence type="ECO:0000313" key="4">
    <source>
        <dbReference type="EMBL" id="QDU79269.1"/>
    </source>
</evidence>
<dbReference type="Pfam" id="PF03884">
    <property type="entry name" value="YacG"/>
    <property type="match status" value="1"/>
</dbReference>
<sequence>MVKSAPCPICKVAVQPPESGETTHFPFCSKRCQNVDFMRWCNGEYAIVEPLTQDKLIEHLSPEELEDLLEE</sequence>
<proteinExistence type="inferred from homology"/>
<comment type="similarity">
    <text evidence="3">Belongs to the DNA gyrase inhibitor YacG family.</text>
</comment>
<dbReference type="PANTHER" id="PTHR36150">
    <property type="entry name" value="DNA GYRASE INHIBITOR YACG"/>
    <property type="match status" value="1"/>
</dbReference>
<dbReference type="InterPro" id="IPR013088">
    <property type="entry name" value="Znf_NHR/GATA"/>
</dbReference>
<evidence type="ECO:0000313" key="5">
    <source>
        <dbReference type="Proteomes" id="UP000317178"/>
    </source>
</evidence>
<protein>
    <recommendedName>
        <fullName evidence="3">DNA gyrase inhibitor YacG</fullName>
    </recommendedName>
</protein>
<dbReference type="Proteomes" id="UP000317178">
    <property type="component" value="Chromosome"/>
</dbReference>
<dbReference type="InterPro" id="IPR005584">
    <property type="entry name" value="DNA_gyrase_inhibitor_YacG"/>
</dbReference>
<reference evidence="4 5" key="1">
    <citation type="submission" date="2019-02" db="EMBL/GenBank/DDBJ databases">
        <title>Deep-cultivation of Planctomycetes and their phenomic and genomic characterization uncovers novel biology.</title>
        <authorList>
            <person name="Wiegand S."/>
            <person name="Jogler M."/>
            <person name="Boedeker C."/>
            <person name="Pinto D."/>
            <person name="Vollmers J."/>
            <person name="Rivas-Marin E."/>
            <person name="Kohn T."/>
            <person name="Peeters S.H."/>
            <person name="Heuer A."/>
            <person name="Rast P."/>
            <person name="Oberbeckmann S."/>
            <person name="Bunk B."/>
            <person name="Jeske O."/>
            <person name="Meyerdierks A."/>
            <person name="Storesund J.E."/>
            <person name="Kallscheuer N."/>
            <person name="Luecker S."/>
            <person name="Lage O.M."/>
            <person name="Pohl T."/>
            <person name="Merkel B.J."/>
            <person name="Hornburger P."/>
            <person name="Mueller R.-W."/>
            <person name="Bruemmer F."/>
            <person name="Labrenz M."/>
            <person name="Spormann A.M."/>
            <person name="Op den Camp H."/>
            <person name="Overmann J."/>
            <person name="Amann R."/>
            <person name="Jetten M.S.M."/>
            <person name="Mascher T."/>
            <person name="Medema M.H."/>
            <person name="Devos D.P."/>
            <person name="Kaster A.-K."/>
            <person name="Ovreas L."/>
            <person name="Rohde M."/>
            <person name="Galperin M.Y."/>
            <person name="Jogler C."/>
        </authorList>
    </citation>
    <scope>NUCLEOTIDE SEQUENCE [LARGE SCALE GENOMIC DNA]</scope>
    <source>
        <strain evidence="4 5">Pla110</strain>
    </source>
</reference>
<feature type="binding site" evidence="3">
    <location>
        <position position="32"/>
    </location>
    <ligand>
        <name>Zn(2+)</name>
        <dbReference type="ChEBI" id="CHEBI:29105"/>
    </ligand>
</feature>
<dbReference type="PANTHER" id="PTHR36150:SF1">
    <property type="entry name" value="DNA GYRASE INHIBITOR YACG"/>
    <property type="match status" value="1"/>
</dbReference>
<dbReference type="HAMAP" id="MF_00649">
    <property type="entry name" value="DNA_gyrase_inhibitor_YacG"/>
    <property type="match status" value="1"/>
</dbReference>
<evidence type="ECO:0000256" key="3">
    <source>
        <dbReference type="HAMAP-Rule" id="MF_00649"/>
    </source>
</evidence>
<feature type="binding site" evidence="3">
    <location>
        <position position="10"/>
    </location>
    <ligand>
        <name>Zn(2+)</name>
        <dbReference type="ChEBI" id="CHEBI:29105"/>
    </ligand>
</feature>
<dbReference type="GO" id="GO:0008270">
    <property type="term" value="F:zinc ion binding"/>
    <property type="evidence" value="ECO:0007669"/>
    <property type="project" value="UniProtKB-UniRule"/>
</dbReference>
<evidence type="ECO:0000256" key="1">
    <source>
        <dbReference type="ARBA" id="ARBA00022723"/>
    </source>
</evidence>
<comment type="cofactor">
    <cofactor evidence="3">
        <name>Zn(2+)</name>
        <dbReference type="ChEBI" id="CHEBI:29105"/>
    </cofactor>
    <text evidence="3">Binds 1 zinc ion.</text>
</comment>
<feature type="binding site" evidence="3">
    <location>
        <position position="7"/>
    </location>
    <ligand>
        <name>Zn(2+)</name>
        <dbReference type="ChEBI" id="CHEBI:29105"/>
    </ligand>
</feature>
<evidence type="ECO:0000256" key="2">
    <source>
        <dbReference type="ARBA" id="ARBA00022833"/>
    </source>
</evidence>
<organism evidence="4 5">
    <name type="scientific">Polystyrenella longa</name>
    <dbReference type="NCBI Taxonomy" id="2528007"/>
    <lineage>
        <taxon>Bacteria</taxon>
        <taxon>Pseudomonadati</taxon>
        <taxon>Planctomycetota</taxon>
        <taxon>Planctomycetia</taxon>
        <taxon>Planctomycetales</taxon>
        <taxon>Planctomycetaceae</taxon>
        <taxon>Polystyrenella</taxon>
    </lineage>
</organism>
<keyword evidence="1 3" id="KW-0479">Metal-binding</keyword>
<gene>
    <name evidence="3" type="primary">yacG</name>
    <name evidence="4" type="ORF">Pla110_09750</name>
</gene>
<accession>A0A518CJ58</accession>
<keyword evidence="2 3" id="KW-0862">Zinc</keyword>
<dbReference type="RefSeq" id="WP_144993741.1">
    <property type="nucleotide sequence ID" value="NZ_CP036281.1"/>
</dbReference>
<dbReference type="EMBL" id="CP036281">
    <property type="protein sequence ID" value="QDU79269.1"/>
    <property type="molecule type" value="Genomic_DNA"/>
</dbReference>
<dbReference type="SUPFAM" id="SSF57716">
    <property type="entry name" value="Glucocorticoid receptor-like (DNA-binding domain)"/>
    <property type="match status" value="1"/>
</dbReference>
<dbReference type="KEGG" id="plon:Pla110_09750"/>
<dbReference type="Gene3D" id="3.30.50.10">
    <property type="entry name" value="Erythroid Transcription Factor GATA-1, subunit A"/>
    <property type="match status" value="1"/>
</dbReference>
<keyword evidence="5" id="KW-1185">Reference proteome</keyword>
<feature type="binding site" evidence="3">
    <location>
        <position position="28"/>
    </location>
    <ligand>
        <name>Zn(2+)</name>
        <dbReference type="ChEBI" id="CHEBI:29105"/>
    </ligand>
</feature>
<dbReference type="AlphaFoldDB" id="A0A518CJ58"/>
<comment type="subunit">
    <text evidence="3">Interacts with GyrB.</text>
</comment>
<dbReference type="GO" id="GO:0006355">
    <property type="term" value="P:regulation of DNA-templated transcription"/>
    <property type="evidence" value="ECO:0007669"/>
    <property type="project" value="InterPro"/>
</dbReference>
<name>A0A518CJ58_9PLAN</name>